<keyword evidence="1" id="KW-0812">Transmembrane</keyword>
<protein>
    <submittedName>
        <fullName evidence="2">Uncharacterized protein</fullName>
    </submittedName>
</protein>
<feature type="transmembrane region" description="Helical" evidence="1">
    <location>
        <begin position="12"/>
        <end position="31"/>
    </location>
</feature>
<reference evidence="2 3" key="1">
    <citation type="submission" date="2019-02" db="EMBL/GenBank/DDBJ databases">
        <title>Deep-cultivation of Planctomycetes and their phenomic and genomic characterization uncovers novel biology.</title>
        <authorList>
            <person name="Wiegand S."/>
            <person name="Jogler M."/>
            <person name="Boedeker C."/>
            <person name="Pinto D."/>
            <person name="Vollmers J."/>
            <person name="Rivas-Marin E."/>
            <person name="Kohn T."/>
            <person name="Peeters S.H."/>
            <person name="Heuer A."/>
            <person name="Rast P."/>
            <person name="Oberbeckmann S."/>
            <person name="Bunk B."/>
            <person name="Jeske O."/>
            <person name="Meyerdierks A."/>
            <person name="Storesund J.E."/>
            <person name="Kallscheuer N."/>
            <person name="Luecker S."/>
            <person name="Lage O.M."/>
            <person name="Pohl T."/>
            <person name="Merkel B.J."/>
            <person name="Hornburger P."/>
            <person name="Mueller R.-W."/>
            <person name="Bruemmer F."/>
            <person name="Labrenz M."/>
            <person name="Spormann A.M."/>
            <person name="Op den Camp H."/>
            <person name="Overmann J."/>
            <person name="Amann R."/>
            <person name="Jetten M.S.M."/>
            <person name="Mascher T."/>
            <person name="Medema M.H."/>
            <person name="Devos D.P."/>
            <person name="Kaster A.-K."/>
            <person name="Ovreas L."/>
            <person name="Rohde M."/>
            <person name="Galperin M.Y."/>
            <person name="Jogler C."/>
        </authorList>
    </citation>
    <scope>NUCLEOTIDE SEQUENCE [LARGE SCALE GENOMIC DNA]</scope>
    <source>
        <strain evidence="2 3">Pan44</strain>
    </source>
</reference>
<keyword evidence="1" id="KW-0472">Membrane</keyword>
<dbReference type="Proteomes" id="UP000315700">
    <property type="component" value="Chromosome"/>
</dbReference>
<evidence type="ECO:0000313" key="2">
    <source>
        <dbReference type="EMBL" id="QDT56386.1"/>
    </source>
</evidence>
<evidence type="ECO:0000313" key="3">
    <source>
        <dbReference type="Proteomes" id="UP000315700"/>
    </source>
</evidence>
<feature type="transmembrane region" description="Helical" evidence="1">
    <location>
        <begin position="37"/>
        <end position="60"/>
    </location>
</feature>
<sequence length="89" mass="9930">MTEFQVKLLRLLTIGLTLIGGLGLSAIGYAFRLTPYAYLGFIVALVCTVYLASQLVAELVRWQISHLKPIPWEQLKAPVRTPIDSTRQS</sequence>
<proteinExistence type="predicted"/>
<dbReference type="InParanoid" id="A0A517SJV1"/>
<keyword evidence="1" id="KW-1133">Transmembrane helix</keyword>
<evidence type="ECO:0000256" key="1">
    <source>
        <dbReference type="SAM" id="Phobius"/>
    </source>
</evidence>
<name>A0A517SJV1_9PLAN</name>
<dbReference type="KEGG" id="ccos:Pan44_44400"/>
<dbReference type="EMBL" id="CP036271">
    <property type="protein sequence ID" value="QDT56386.1"/>
    <property type="molecule type" value="Genomic_DNA"/>
</dbReference>
<dbReference type="AlphaFoldDB" id="A0A517SJV1"/>
<keyword evidence="3" id="KW-1185">Reference proteome</keyword>
<dbReference type="RefSeq" id="WP_145033810.1">
    <property type="nucleotide sequence ID" value="NZ_CP036271.1"/>
</dbReference>
<organism evidence="2 3">
    <name type="scientific">Caulifigura coniformis</name>
    <dbReference type="NCBI Taxonomy" id="2527983"/>
    <lineage>
        <taxon>Bacteria</taxon>
        <taxon>Pseudomonadati</taxon>
        <taxon>Planctomycetota</taxon>
        <taxon>Planctomycetia</taxon>
        <taxon>Planctomycetales</taxon>
        <taxon>Planctomycetaceae</taxon>
        <taxon>Caulifigura</taxon>
    </lineage>
</organism>
<gene>
    <name evidence="2" type="ORF">Pan44_44400</name>
</gene>
<accession>A0A517SJV1</accession>